<evidence type="ECO:0000313" key="2">
    <source>
        <dbReference type="Proteomes" id="UP001216674"/>
    </source>
</evidence>
<accession>A0ABT6AH86</accession>
<name>A0ABT6AH86_9BURK</name>
<evidence type="ECO:0000313" key="1">
    <source>
        <dbReference type="EMBL" id="MDF3831960.1"/>
    </source>
</evidence>
<dbReference type="EMBL" id="JARJLM010000050">
    <property type="protein sequence ID" value="MDF3831960.1"/>
    <property type="molecule type" value="Genomic_DNA"/>
</dbReference>
<sequence>MITLKESLCLLAIFVAYGVAGRLDYEDAVLLEQLQKERQQADCHAISAYDAEPPRAAAGDRPFASIDPCAGRSPDLAEAAISSRER</sequence>
<organism evidence="1 2">
    <name type="scientific">Cupriavidus basilensis</name>
    <dbReference type="NCBI Taxonomy" id="68895"/>
    <lineage>
        <taxon>Bacteria</taxon>
        <taxon>Pseudomonadati</taxon>
        <taxon>Pseudomonadota</taxon>
        <taxon>Betaproteobacteria</taxon>
        <taxon>Burkholderiales</taxon>
        <taxon>Burkholderiaceae</taxon>
        <taxon>Cupriavidus</taxon>
    </lineage>
</organism>
<keyword evidence="2" id="KW-1185">Reference proteome</keyword>
<reference evidence="1 2" key="1">
    <citation type="submission" date="2023-03" db="EMBL/GenBank/DDBJ databases">
        <title>Draft assemblies of triclosan tolerant bacteria isolated from returned activated sludge.</title>
        <authorList>
            <person name="Van Hamelsveld S."/>
        </authorList>
    </citation>
    <scope>NUCLEOTIDE SEQUENCE [LARGE SCALE GENOMIC DNA]</scope>
    <source>
        <strain evidence="1 2">GW210010_S58</strain>
    </source>
</reference>
<dbReference type="RefSeq" id="WP_276263692.1">
    <property type="nucleotide sequence ID" value="NZ_JARJLM010000050.1"/>
</dbReference>
<comment type="caution">
    <text evidence="1">The sequence shown here is derived from an EMBL/GenBank/DDBJ whole genome shotgun (WGS) entry which is preliminary data.</text>
</comment>
<dbReference type="Proteomes" id="UP001216674">
    <property type="component" value="Unassembled WGS sequence"/>
</dbReference>
<protein>
    <submittedName>
        <fullName evidence="1">Uncharacterized protein</fullName>
    </submittedName>
</protein>
<gene>
    <name evidence="1" type="ORF">P3W85_03170</name>
</gene>
<proteinExistence type="predicted"/>